<dbReference type="NCBIfam" id="TIGR00254">
    <property type="entry name" value="GGDEF"/>
    <property type="match status" value="1"/>
</dbReference>
<dbReference type="Gene3D" id="3.30.70.270">
    <property type="match status" value="1"/>
</dbReference>
<gene>
    <name evidence="3" type="ORF">CLV67_115221</name>
</gene>
<feature type="transmembrane region" description="Helical" evidence="1">
    <location>
        <begin position="229"/>
        <end position="246"/>
    </location>
</feature>
<feature type="transmembrane region" description="Helical" evidence="1">
    <location>
        <begin position="267"/>
        <end position="286"/>
    </location>
</feature>
<dbReference type="RefSeq" id="WP_239166861.1">
    <property type="nucleotide sequence ID" value="NZ_BOMO01000157.1"/>
</dbReference>
<dbReference type="Proteomes" id="UP000239415">
    <property type="component" value="Unassembled WGS sequence"/>
</dbReference>
<sequence>MNGNGSIRQDPLLAVATAWTLLGIALFFVLQGHSDTQVDVYWTFQVPLDALLAYSSWRVFRIATGAIRRFWRFMAIAGVLFTTGDTVQTFTSYFERDQWNTAGGTVQSVCFTIGIGLIVVGMLIHPHSGRSGKERLAFWLDSATVLVGGAVVAWCFAINSEDRETNLIGALAGAALVLTSAFAAVKMILSGNAPMHRNAAIPLIIAAVVNALGLFVAPDADGSLPAHAYAIRFLPSLLIAVGPRVQEILAQFDEHAFGSRRRKSYSLLPYGSILLVFSVMIVMLSQNEDKDARLWGTVGGLGVIVGLVVARQLLAFHDNKQLIAQLDTTLHELREHETRLRRQALYDDLTGLANRVHFREEVDITLAEAPHDTVSVLLIDLDGFKGVNDTLGHAAGDALLAGVAEKLRASVRSVDLPARLGGDEFAILLRDCDARDAERTAQRILQAMTVPIMIDGSPVWANASIGVASAEETDDLRSLLHAADTAMYAAKHEGKGTWMRYDHSMLPAA</sequence>
<dbReference type="EMBL" id="PVMZ01000015">
    <property type="protein sequence ID" value="PRX17718.1"/>
    <property type="molecule type" value="Genomic_DNA"/>
</dbReference>
<comment type="caution">
    <text evidence="3">The sequence shown here is derived from an EMBL/GenBank/DDBJ whole genome shotgun (WGS) entry which is preliminary data.</text>
</comment>
<dbReference type="PROSITE" id="PS50887">
    <property type="entry name" value="GGDEF"/>
    <property type="match status" value="1"/>
</dbReference>
<evidence type="ECO:0000256" key="1">
    <source>
        <dbReference type="SAM" id="Phobius"/>
    </source>
</evidence>
<dbReference type="InterPro" id="IPR029787">
    <property type="entry name" value="Nucleotide_cyclase"/>
</dbReference>
<keyword evidence="1" id="KW-0812">Transmembrane</keyword>
<dbReference type="PANTHER" id="PTHR46663">
    <property type="entry name" value="DIGUANYLATE CYCLASE DGCT-RELATED"/>
    <property type="match status" value="1"/>
</dbReference>
<organism evidence="3 4">
    <name type="scientific">Actinoplanes italicus</name>
    <dbReference type="NCBI Taxonomy" id="113567"/>
    <lineage>
        <taxon>Bacteria</taxon>
        <taxon>Bacillati</taxon>
        <taxon>Actinomycetota</taxon>
        <taxon>Actinomycetes</taxon>
        <taxon>Micromonosporales</taxon>
        <taxon>Micromonosporaceae</taxon>
        <taxon>Actinoplanes</taxon>
    </lineage>
</organism>
<accession>A0A2T0K4B5</accession>
<dbReference type="CDD" id="cd01949">
    <property type="entry name" value="GGDEF"/>
    <property type="match status" value="1"/>
</dbReference>
<name>A0A2T0K4B5_9ACTN</name>
<evidence type="ECO:0000259" key="2">
    <source>
        <dbReference type="PROSITE" id="PS50887"/>
    </source>
</evidence>
<keyword evidence="1" id="KW-1133">Transmembrane helix</keyword>
<dbReference type="Pfam" id="PF00990">
    <property type="entry name" value="GGDEF"/>
    <property type="match status" value="1"/>
</dbReference>
<dbReference type="InterPro" id="IPR043128">
    <property type="entry name" value="Rev_trsase/Diguanyl_cyclase"/>
</dbReference>
<feature type="transmembrane region" description="Helical" evidence="1">
    <location>
        <begin position="292"/>
        <end position="310"/>
    </location>
</feature>
<feature type="transmembrane region" description="Helical" evidence="1">
    <location>
        <begin position="72"/>
        <end position="94"/>
    </location>
</feature>
<dbReference type="SUPFAM" id="SSF55073">
    <property type="entry name" value="Nucleotide cyclase"/>
    <property type="match status" value="1"/>
</dbReference>
<protein>
    <submittedName>
        <fullName evidence="3">Diguanylate cyclase (GGDEF)-like protein</fullName>
    </submittedName>
</protein>
<dbReference type="FunFam" id="3.30.70.270:FF:000001">
    <property type="entry name" value="Diguanylate cyclase domain protein"/>
    <property type="match status" value="1"/>
</dbReference>
<feature type="transmembrane region" description="Helical" evidence="1">
    <location>
        <begin position="12"/>
        <end position="30"/>
    </location>
</feature>
<keyword evidence="1" id="KW-0472">Membrane</keyword>
<dbReference type="AlphaFoldDB" id="A0A2T0K4B5"/>
<dbReference type="InterPro" id="IPR000160">
    <property type="entry name" value="GGDEF_dom"/>
</dbReference>
<feature type="transmembrane region" description="Helical" evidence="1">
    <location>
        <begin position="42"/>
        <end position="60"/>
    </location>
</feature>
<feature type="transmembrane region" description="Helical" evidence="1">
    <location>
        <begin position="106"/>
        <end position="124"/>
    </location>
</feature>
<feature type="transmembrane region" description="Helical" evidence="1">
    <location>
        <begin position="165"/>
        <end position="188"/>
    </location>
</feature>
<keyword evidence="4" id="KW-1185">Reference proteome</keyword>
<proteinExistence type="predicted"/>
<reference evidence="3 4" key="1">
    <citation type="submission" date="2018-03" db="EMBL/GenBank/DDBJ databases">
        <title>Genomic Encyclopedia of Archaeal and Bacterial Type Strains, Phase II (KMG-II): from individual species to whole genera.</title>
        <authorList>
            <person name="Goeker M."/>
        </authorList>
    </citation>
    <scope>NUCLEOTIDE SEQUENCE [LARGE SCALE GENOMIC DNA]</scope>
    <source>
        <strain evidence="3 4">DSM 43146</strain>
    </source>
</reference>
<evidence type="ECO:0000313" key="4">
    <source>
        <dbReference type="Proteomes" id="UP000239415"/>
    </source>
</evidence>
<evidence type="ECO:0000313" key="3">
    <source>
        <dbReference type="EMBL" id="PRX17718.1"/>
    </source>
</evidence>
<dbReference type="SMART" id="SM00267">
    <property type="entry name" value="GGDEF"/>
    <property type="match status" value="1"/>
</dbReference>
<feature type="domain" description="GGDEF" evidence="2">
    <location>
        <begin position="372"/>
        <end position="503"/>
    </location>
</feature>
<feature type="transmembrane region" description="Helical" evidence="1">
    <location>
        <begin position="136"/>
        <end position="159"/>
    </location>
</feature>
<feature type="transmembrane region" description="Helical" evidence="1">
    <location>
        <begin position="200"/>
        <end position="217"/>
    </location>
</feature>
<dbReference type="PANTHER" id="PTHR46663:SF2">
    <property type="entry name" value="GGDEF DOMAIN-CONTAINING PROTEIN"/>
    <property type="match status" value="1"/>
</dbReference>
<dbReference type="InterPro" id="IPR052163">
    <property type="entry name" value="DGC-Regulatory_Protein"/>
</dbReference>